<dbReference type="InterPro" id="IPR025563">
    <property type="entry name" value="DUF4286"/>
</dbReference>
<dbReference type="Gene3D" id="3.10.490.10">
    <property type="entry name" value="Gamma-glutamyl cyclotransferase-like"/>
    <property type="match status" value="1"/>
</dbReference>
<protein>
    <submittedName>
        <fullName evidence="2">DUF4286 family protein</fullName>
    </submittedName>
</protein>
<comment type="caution">
    <text evidence="2">The sequence shown here is derived from an EMBL/GenBank/DDBJ whole genome shotgun (WGS) entry which is preliminary data.</text>
</comment>
<name>A0A6L9E7S0_9FLAO</name>
<dbReference type="InterPro" id="IPR013024">
    <property type="entry name" value="GGCT-like"/>
</dbReference>
<evidence type="ECO:0000313" key="2">
    <source>
        <dbReference type="EMBL" id="NAS10652.1"/>
    </source>
</evidence>
<organism evidence="2 3">
    <name type="scientific">Poritiphilus flavus</name>
    <dbReference type="NCBI Taxonomy" id="2697053"/>
    <lineage>
        <taxon>Bacteria</taxon>
        <taxon>Pseudomonadati</taxon>
        <taxon>Bacteroidota</taxon>
        <taxon>Flavobacteriia</taxon>
        <taxon>Flavobacteriales</taxon>
        <taxon>Flavobacteriaceae</taxon>
        <taxon>Poritiphilus</taxon>
    </lineage>
</organism>
<reference evidence="2 3" key="1">
    <citation type="submission" date="2020-01" db="EMBL/GenBank/DDBJ databases">
        <title>Bacteria diversity of Porities sp.</title>
        <authorList>
            <person name="Wang G."/>
        </authorList>
    </citation>
    <scope>NUCLEOTIDE SEQUENCE [LARGE SCALE GENOMIC DNA]</scope>
    <source>
        <strain evidence="2 3">R33</strain>
    </source>
</reference>
<dbReference type="RefSeq" id="WP_161433449.1">
    <property type="nucleotide sequence ID" value="NZ_WXYO01000001.1"/>
</dbReference>
<accession>A0A6L9E7S0</accession>
<dbReference type="Pfam" id="PF14114">
    <property type="entry name" value="DUF4286"/>
    <property type="match status" value="1"/>
</dbReference>
<dbReference type="Proteomes" id="UP000475249">
    <property type="component" value="Unassembled WGS sequence"/>
</dbReference>
<dbReference type="SUPFAM" id="SSF110857">
    <property type="entry name" value="Gamma-glutamyl cyclotransferase-like"/>
    <property type="match status" value="1"/>
</dbReference>
<keyword evidence="3" id="KW-1185">Reference proteome</keyword>
<dbReference type="AlphaFoldDB" id="A0A6L9E7S0"/>
<dbReference type="CDD" id="cd06661">
    <property type="entry name" value="GGCT_like"/>
    <property type="match status" value="1"/>
</dbReference>
<evidence type="ECO:0000313" key="3">
    <source>
        <dbReference type="Proteomes" id="UP000475249"/>
    </source>
</evidence>
<gene>
    <name evidence="2" type="ORF">GTQ38_01475</name>
</gene>
<proteinExistence type="predicted"/>
<dbReference type="EMBL" id="WXYO01000001">
    <property type="protein sequence ID" value="NAS10652.1"/>
    <property type="molecule type" value="Genomic_DNA"/>
</dbReference>
<dbReference type="InterPro" id="IPR009288">
    <property type="entry name" value="AIG2-like_dom"/>
</dbReference>
<sequence length="213" mass="24044">MLIYNVTINIDDTVHDSWLDWMKEVHIPEVLATGKFMEARMTRVLVEEETGGTTYSIQYLSKDRETLEAYYKEDAPRLREDGQKLFANKFVAFRTELEVISEQKQASNSATEFLFTYGTLQDSPTQIAVFSRSLQGKDAVLPGHKIATELIAGLYPSVTRSDNASDSVQGKVYAISGMELLKADTYEGSAYHRKKVVLESGLRAWVYYGRSMG</sequence>
<feature type="domain" description="Gamma-glutamylcyclotransferase AIG2-like" evidence="1">
    <location>
        <begin position="114"/>
        <end position="208"/>
    </location>
</feature>
<dbReference type="Pfam" id="PF06094">
    <property type="entry name" value="GGACT"/>
    <property type="match status" value="1"/>
</dbReference>
<dbReference type="InterPro" id="IPR036568">
    <property type="entry name" value="GGCT-like_sf"/>
</dbReference>
<evidence type="ECO:0000259" key="1">
    <source>
        <dbReference type="Pfam" id="PF06094"/>
    </source>
</evidence>